<evidence type="ECO:0000313" key="2">
    <source>
        <dbReference type="EMBL" id="KAK0714171.1"/>
    </source>
</evidence>
<dbReference type="Proteomes" id="UP001172101">
    <property type="component" value="Unassembled WGS sequence"/>
</dbReference>
<name>A0AA40DUZ9_9PEZI</name>
<dbReference type="PROSITE" id="PS51257">
    <property type="entry name" value="PROKAR_LIPOPROTEIN"/>
    <property type="match status" value="1"/>
</dbReference>
<keyword evidence="1" id="KW-0472">Membrane</keyword>
<dbReference type="GeneID" id="85318009"/>
<accession>A0AA40DUZ9</accession>
<dbReference type="EMBL" id="JAUIRO010000005">
    <property type="protein sequence ID" value="KAK0714171.1"/>
    <property type="molecule type" value="Genomic_DNA"/>
</dbReference>
<keyword evidence="1" id="KW-0812">Transmembrane</keyword>
<evidence type="ECO:0000256" key="1">
    <source>
        <dbReference type="SAM" id="Phobius"/>
    </source>
</evidence>
<keyword evidence="3" id="KW-1185">Reference proteome</keyword>
<comment type="caution">
    <text evidence="2">The sequence shown here is derived from an EMBL/GenBank/DDBJ whole genome shotgun (WGS) entry which is preliminary data.</text>
</comment>
<dbReference type="AlphaFoldDB" id="A0AA40DUZ9"/>
<proteinExistence type="predicted"/>
<sequence>MRRYSRVDVALRGRLFVLLQLGVASSCFYRAAFLSLTRHERQWRWHWRHYSADWVFFLPPFHKLRRQDATAGLAPVWMTDGGYQGGGMGVHVCWGGEFMFFGAGSS</sequence>
<protein>
    <submittedName>
        <fullName evidence="2">Uncharacterized protein</fullName>
    </submittedName>
</protein>
<organism evidence="2 3">
    <name type="scientific">Lasiosphaeria miniovina</name>
    <dbReference type="NCBI Taxonomy" id="1954250"/>
    <lineage>
        <taxon>Eukaryota</taxon>
        <taxon>Fungi</taxon>
        <taxon>Dikarya</taxon>
        <taxon>Ascomycota</taxon>
        <taxon>Pezizomycotina</taxon>
        <taxon>Sordariomycetes</taxon>
        <taxon>Sordariomycetidae</taxon>
        <taxon>Sordariales</taxon>
        <taxon>Lasiosphaeriaceae</taxon>
        <taxon>Lasiosphaeria</taxon>
    </lineage>
</organism>
<reference evidence="2" key="1">
    <citation type="submission" date="2023-06" db="EMBL/GenBank/DDBJ databases">
        <title>Genome-scale phylogeny and comparative genomics of the fungal order Sordariales.</title>
        <authorList>
            <consortium name="Lawrence Berkeley National Laboratory"/>
            <person name="Hensen N."/>
            <person name="Bonometti L."/>
            <person name="Westerberg I."/>
            <person name="Brannstrom I.O."/>
            <person name="Guillou S."/>
            <person name="Cros-Aarteil S."/>
            <person name="Calhoun S."/>
            <person name="Haridas S."/>
            <person name="Kuo A."/>
            <person name="Mondo S."/>
            <person name="Pangilinan J."/>
            <person name="Riley R."/>
            <person name="LaButti K."/>
            <person name="Andreopoulos B."/>
            <person name="Lipzen A."/>
            <person name="Chen C."/>
            <person name="Yanf M."/>
            <person name="Daum C."/>
            <person name="Ng V."/>
            <person name="Clum A."/>
            <person name="Steindorff A."/>
            <person name="Ohm R."/>
            <person name="Martin F."/>
            <person name="Silar P."/>
            <person name="Natvig D."/>
            <person name="Lalanne C."/>
            <person name="Gautier V."/>
            <person name="Ament-velasquez S.L."/>
            <person name="Kruys A."/>
            <person name="Hutchinson M.I."/>
            <person name="Powell A.J."/>
            <person name="Barry K."/>
            <person name="Miller A.N."/>
            <person name="Grigoriev I.V."/>
            <person name="Debuchy R."/>
            <person name="Gladieux P."/>
            <person name="Thoren M.H."/>
            <person name="Johannesson H."/>
        </authorList>
    </citation>
    <scope>NUCLEOTIDE SEQUENCE</scope>
    <source>
        <strain evidence="2">SMH2392-1A</strain>
    </source>
</reference>
<keyword evidence="1" id="KW-1133">Transmembrane helix</keyword>
<gene>
    <name evidence="2" type="ORF">B0T26DRAFT_386329</name>
</gene>
<dbReference type="RefSeq" id="XP_060295493.1">
    <property type="nucleotide sequence ID" value="XM_060434739.1"/>
</dbReference>
<feature type="transmembrane region" description="Helical" evidence="1">
    <location>
        <begin position="15"/>
        <end position="36"/>
    </location>
</feature>
<evidence type="ECO:0000313" key="3">
    <source>
        <dbReference type="Proteomes" id="UP001172101"/>
    </source>
</evidence>